<dbReference type="Proteomes" id="UP001580430">
    <property type="component" value="Unassembled WGS sequence"/>
</dbReference>
<organism evidence="14 15">
    <name type="scientific">Paenibacillus medicaginis</name>
    <dbReference type="NCBI Taxonomy" id="1470560"/>
    <lineage>
        <taxon>Bacteria</taxon>
        <taxon>Bacillati</taxon>
        <taxon>Bacillota</taxon>
        <taxon>Bacilli</taxon>
        <taxon>Bacillales</taxon>
        <taxon>Paenibacillaceae</taxon>
        <taxon>Paenibacillus</taxon>
    </lineage>
</organism>
<comment type="caution">
    <text evidence="14">The sequence shown here is derived from an EMBL/GenBank/DDBJ whole genome shotgun (WGS) entry which is preliminary data.</text>
</comment>
<keyword evidence="7 11" id="KW-0521">NADP</keyword>
<keyword evidence="6 11" id="KW-0566">Pantothenate biosynthesis</keyword>
<dbReference type="RefSeq" id="WP_375518545.1">
    <property type="nucleotide sequence ID" value="NZ_JBHIRY010000002.1"/>
</dbReference>
<keyword evidence="15" id="KW-1185">Reference proteome</keyword>
<keyword evidence="8 11" id="KW-0560">Oxidoreductase</keyword>
<dbReference type="SUPFAM" id="SSF51735">
    <property type="entry name" value="NAD(P)-binding Rossmann-fold domains"/>
    <property type="match status" value="1"/>
</dbReference>
<evidence type="ECO:0000256" key="1">
    <source>
        <dbReference type="ARBA" id="ARBA00002919"/>
    </source>
</evidence>
<evidence type="ECO:0000256" key="11">
    <source>
        <dbReference type="RuleBase" id="RU362068"/>
    </source>
</evidence>
<evidence type="ECO:0000256" key="3">
    <source>
        <dbReference type="ARBA" id="ARBA00007870"/>
    </source>
</evidence>
<accession>A0ABV5BYZ7</accession>
<evidence type="ECO:0000313" key="15">
    <source>
        <dbReference type="Proteomes" id="UP001580430"/>
    </source>
</evidence>
<evidence type="ECO:0000256" key="2">
    <source>
        <dbReference type="ARBA" id="ARBA00004994"/>
    </source>
</evidence>
<comment type="similarity">
    <text evidence="3 11">Belongs to the ketopantoate reductase family.</text>
</comment>
<dbReference type="Pfam" id="PF02558">
    <property type="entry name" value="ApbA"/>
    <property type="match status" value="1"/>
</dbReference>
<protein>
    <recommendedName>
        <fullName evidence="5 11">2-dehydropantoate 2-reductase</fullName>
        <ecNumber evidence="4 11">1.1.1.169</ecNumber>
    </recommendedName>
    <alternativeName>
        <fullName evidence="9 11">Ketopantoate reductase</fullName>
    </alternativeName>
</protein>
<dbReference type="PANTHER" id="PTHR43765:SF2">
    <property type="entry name" value="2-DEHYDROPANTOATE 2-REDUCTASE"/>
    <property type="match status" value="1"/>
</dbReference>
<dbReference type="PANTHER" id="PTHR43765">
    <property type="entry name" value="2-DEHYDROPANTOATE 2-REDUCTASE-RELATED"/>
    <property type="match status" value="1"/>
</dbReference>
<comment type="pathway">
    <text evidence="2 11">Cofactor biosynthesis; (R)-pantothenate biosynthesis; (R)-pantoate from 3-methyl-2-oxobutanoate: step 2/2.</text>
</comment>
<dbReference type="InterPro" id="IPR013328">
    <property type="entry name" value="6PGD_dom2"/>
</dbReference>
<dbReference type="EC" id="1.1.1.169" evidence="4 11"/>
<evidence type="ECO:0000313" key="14">
    <source>
        <dbReference type="EMBL" id="MFB5759297.1"/>
    </source>
</evidence>
<evidence type="ECO:0000259" key="12">
    <source>
        <dbReference type="Pfam" id="PF02558"/>
    </source>
</evidence>
<dbReference type="EMBL" id="JBHIRY010000002">
    <property type="protein sequence ID" value="MFB5759297.1"/>
    <property type="molecule type" value="Genomic_DNA"/>
</dbReference>
<feature type="domain" description="Ketopantoate reductase C-terminal" evidence="13">
    <location>
        <begin position="193"/>
        <end position="314"/>
    </location>
</feature>
<dbReference type="Pfam" id="PF08546">
    <property type="entry name" value="ApbA_C"/>
    <property type="match status" value="1"/>
</dbReference>
<sequence>MRIDIIGAGALGLLYAGKLAAAGVKIRLWVRRPESADILRRKGITVKEQNGESLHMKYPGFDVQLMKNWPPAVQTGDWVFLMTKQNGVREAVECMAKGAGKNLHIVSMQNGIGHTDTIAKYLPYASIYPAVTTEGARRSGEVVVEHAGKGVTELGGALRGDSGSVQPFSTAGREKLLADKLTEAGFETRLSENIEKSIYRKLLFNAVINPLTAIWRVPNGELLSSPERMDMLRQLYDESIRIFESCGIGWQAEWWEELLQVCRNTAFNCSSMLADVMAGRRTEIEAINGQFIRLAREAGVDAPLHKAIRDIINGMPYIQGGNG</sequence>
<comment type="function">
    <text evidence="1 11">Catalyzes the NADPH-dependent reduction of ketopantoate into pantoic acid.</text>
</comment>
<name>A0ABV5BYZ7_9BACL</name>
<dbReference type="InterPro" id="IPR013332">
    <property type="entry name" value="KPR_N"/>
</dbReference>
<evidence type="ECO:0000256" key="10">
    <source>
        <dbReference type="ARBA" id="ARBA00048793"/>
    </source>
</evidence>
<comment type="catalytic activity">
    <reaction evidence="10 11">
        <text>(R)-pantoate + NADP(+) = 2-dehydropantoate + NADPH + H(+)</text>
        <dbReference type="Rhea" id="RHEA:16233"/>
        <dbReference type="ChEBI" id="CHEBI:11561"/>
        <dbReference type="ChEBI" id="CHEBI:15378"/>
        <dbReference type="ChEBI" id="CHEBI:15980"/>
        <dbReference type="ChEBI" id="CHEBI:57783"/>
        <dbReference type="ChEBI" id="CHEBI:58349"/>
        <dbReference type="EC" id="1.1.1.169"/>
    </reaction>
</comment>
<evidence type="ECO:0000256" key="5">
    <source>
        <dbReference type="ARBA" id="ARBA00019465"/>
    </source>
</evidence>
<evidence type="ECO:0000256" key="7">
    <source>
        <dbReference type="ARBA" id="ARBA00022857"/>
    </source>
</evidence>
<dbReference type="SUPFAM" id="SSF48179">
    <property type="entry name" value="6-phosphogluconate dehydrogenase C-terminal domain-like"/>
    <property type="match status" value="1"/>
</dbReference>
<evidence type="ECO:0000259" key="13">
    <source>
        <dbReference type="Pfam" id="PF08546"/>
    </source>
</evidence>
<dbReference type="Gene3D" id="1.10.1040.10">
    <property type="entry name" value="N-(1-d-carboxylethyl)-l-norvaline Dehydrogenase, domain 2"/>
    <property type="match status" value="1"/>
</dbReference>
<dbReference type="InterPro" id="IPR003710">
    <property type="entry name" value="ApbA"/>
</dbReference>
<evidence type="ECO:0000256" key="9">
    <source>
        <dbReference type="ARBA" id="ARBA00032024"/>
    </source>
</evidence>
<proteinExistence type="inferred from homology"/>
<dbReference type="InterPro" id="IPR008927">
    <property type="entry name" value="6-PGluconate_DH-like_C_sf"/>
</dbReference>
<feature type="domain" description="Ketopantoate reductase N-terminal" evidence="12">
    <location>
        <begin position="4"/>
        <end position="155"/>
    </location>
</feature>
<evidence type="ECO:0000256" key="8">
    <source>
        <dbReference type="ARBA" id="ARBA00023002"/>
    </source>
</evidence>
<evidence type="ECO:0000256" key="4">
    <source>
        <dbReference type="ARBA" id="ARBA00013014"/>
    </source>
</evidence>
<dbReference type="InterPro" id="IPR013752">
    <property type="entry name" value="KPA_reductase"/>
</dbReference>
<reference evidence="14 15" key="1">
    <citation type="submission" date="2024-09" db="EMBL/GenBank/DDBJ databases">
        <title>Paenibacillus zeirhizospherea sp. nov., isolated from surface of the maize (Zea mays) roots in a horticulture field, Hungary.</title>
        <authorList>
            <person name="Marton D."/>
            <person name="Farkas M."/>
            <person name="Bedics A."/>
            <person name="Toth E."/>
            <person name="Tancsics A."/>
            <person name="Boka K."/>
            <person name="Marati G."/>
            <person name="Kriszt B."/>
            <person name="Cserhati M."/>
        </authorList>
    </citation>
    <scope>NUCLEOTIDE SEQUENCE [LARGE SCALE GENOMIC DNA]</scope>
    <source>
        <strain evidence="14 15">JCM 18446</strain>
    </source>
</reference>
<dbReference type="Gene3D" id="3.40.50.720">
    <property type="entry name" value="NAD(P)-binding Rossmann-like Domain"/>
    <property type="match status" value="1"/>
</dbReference>
<dbReference type="InterPro" id="IPR036291">
    <property type="entry name" value="NAD(P)-bd_dom_sf"/>
</dbReference>
<evidence type="ECO:0000256" key="6">
    <source>
        <dbReference type="ARBA" id="ARBA00022655"/>
    </source>
</evidence>
<gene>
    <name evidence="14" type="ORF">ACE5LO_02710</name>
</gene>
<dbReference type="NCBIfam" id="TIGR00745">
    <property type="entry name" value="apbA_panE"/>
    <property type="match status" value="1"/>
</dbReference>
<dbReference type="InterPro" id="IPR050838">
    <property type="entry name" value="Ketopantoate_reductase"/>
</dbReference>